<dbReference type="STRING" id="638302.HMPREF0908_1466"/>
<reference evidence="1 2" key="1">
    <citation type="submission" date="2009-04" db="EMBL/GenBank/DDBJ databases">
        <authorList>
            <person name="Qin X."/>
            <person name="Bachman B."/>
            <person name="Battles P."/>
            <person name="Bell A."/>
            <person name="Bess C."/>
            <person name="Bickham C."/>
            <person name="Chaboub L."/>
            <person name="Chen D."/>
            <person name="Coyle M."/>
            <person name="Deiros D.R."/>
            <person name="Dinh H."/>
            <person name="Forbes L."/>
            <person name="Fowler G."/>
            <person name="Francisco L."/>
            <person name="Fu Q."/>
            <person name="Gubbala S."/>
            <person name="Hale W."/>
            <person name="Han Y."/>
            <person name="Hemphill L."/>
            <person name="Highlander S.K."/>
            <person name="Hirani K."/>
            <person name="Hogues M."/>
            <person name="Jackson L."/>
            <person name="Jakkamsetti A."/>
            <person name="Javaid M."/>
            <person name="Jiang H."/>
            <person name="Korchina V."/>
            <person name="Kovar C."/>
            <person name="Lara F."/>
            <person name="Lee S."/>
            <person name="Mata R."/>
            <person name="Mathew T."/>
            <person name="Moen C."/>
            <person name="Morales K."/>
            <person name="Munidasa M."/>
            <person name="Nazareth L."/>
            <person name="Ngo R."/>
            <person name="Nguyen L."/>
            <person name="Okwuonu G."/>
            <person name="Ongeri F."/>
            <person name="Patil S."/>
            <person name="Petrosino J."/>
            <person name="Pham C."/>
            <person name="Pham P."/>
            <person name="Pu L.-L."/>
            <person name="Puazo M."/>
            <person name="Raj R."/>
            <person name="Reid J."/>
            <person name="Rouhana J."/>
            <person name="Saada N."/>
            <person name="Shang Y."/>
            <person name="Simmons D."/>
            <person name="Thornton R."/>
            <person name="Warren J."/>
            <person name="Weissenberger G."/>
            <person name="Zhang J."/>
            <person name="Zhang L."/>
            <person name="Zhou C."/>
            <person name="Zhu D."/>
            <person name="Muzny D."/>
            <person name="Worley K."/>
            <person name="Gibbs R."/>
        </authorList>
    </citation>
    <scope>NUCLEOTIDE SEQUENCE [LARGE SCALE GENOMIC DNA]</scope>
    <source>
        <strain evidence="1 2">ATCC 43531</strain>
    </source>
</reference>
<comment type="caution">
    <text evidence="1">The sequence shown here is derived from an EMBL/GenBank/DDBJ whole genome shotgun (WGS) entry which is preliminary data.</text>
</comment>
<gene>
    <name evidence="1" type="ORF">HMPREF0908_1466</name>
</gene>
<dbReference type="HOGENOM" id="CLU_1642547_0_0_9"/>
<dbReference type="AlphaFoldDB" id="C4V4N2"/>
<evidence type="ECO:0008006" key="3">
    <source>
        <dbReference type="Google" id="ProtNLM"/>
    </source>
</evidence>
<name>C4V4N2_9FIRM</name>
<dbReference type="Proteomes" id="UP000005309">
    <property type="component" value="Unassembled WGS sequence"/>
</dbReference>
<proteinExistence type="predicted"/>
<accession>C4V4N2</accession>
<keyword evidence="2" id="KW-1185">Reference proteome</keyword>
<organism evidence="1 2">
    <name type="scientific">Selenomonas flueggei ATCC 43531</name>
    <dbReference type="NCBI Taxonomy" id="638302"/>
    <lineage>
        <taxon>Bacteria</taxon>
        <taxon>Bacillati</taxon>
        <taxon>Bacillota</taxon>
        <taxon>Negativicutes</taxon>
        <taxon>Selenomonadales</taxon>
        <taxon>Selenomonadaceae</taxon>
        <taxon>Selenomonas</taxon>
    </lineage>
</organism>
<evidence type="ECO:0000313" key="1">
    <source>
        <dbReference type="EMBL" id="EEQ48129.1"/>
    </source>
</evidence>
<sequence length="177" mass="20287">MEGTMGLFDGFQGDVESAGMGIRKAIRAELDRNEWNYEESEESDETRKEAYFYMRNELENDEPVTVVIAVREYNHADGFIKIKIYDIAYLEESSNRAELLAKLNGWNAEYRYVKFCLDSDQDVVVDIDLPLDLHKGEFKPNAVIAMMAVGMRAVEQVHESLIGLCERGHRPRARASE</sequence>
<protein>
    <recommendedName>
        <fullName evidence="3">Bacterial sensory transduction regulator</fullName>
    </recommendedName>
</protein>
<dbReference type="EMBL" id="ACLA01000021">
    <property type="protein sequence ID" value="EEQ48129.1"/>
    <property type="molecule type" value="Genomic_DNA"/>
</dbReference>
<evidence type="ECO:0000313" key="2">
    <source>
        <dbReference type="Proteomes" id="UP000005309"/>
    </source>
</evidence>
<dbReference type="InterPro" id="IPR019660">
    <property type="entry name" value="Put_sensory_transdc_reg_YbjN"/>
</dbReference>
<dbReference type="Pfam" id="PF10722">
    <property type="entry name" value="YbjN"/>
    <property type="match status" value="1"/>
</dbReference>